<proteinExistence type="predicted"/>
<feature type="region of interest" description="Disordered" evidence="1">
    <location>
        <begin position="25"/>
        <end position="92"/>
    </location>
</feature>
<feature type="compositionally biased region" description="Basic residues" evidence="1">
    <location>
        <begin position="11"/>
        <end position="20"/>
    </location>
</feature>
<evidence type="ECO:0000313" key="2">
    <source>
        <dbReference type="EMBL" id="PKI71398.1"/>
    </source>
</evidence>
<reference evidence="2 3" key="1">
    <citation type="submission" date="2017-11" db="EMBL/GenBank/DDBJ databases">
        <title>De-novo sequencing of pomegranate (Punica granatum L.) genome.</title>
        <authorList>
            <person name="Akparov Z."/>
            <person name="Amiraslanov A."/>
            <person name="Hajiyeva S."/>
            <person name="Abbasov M."/>
            <person name="Kaur K."/>
            <person name="Hamwieh A."/>
            <person name="Solovyev V."/>
            <person name="Salamov A."/>
            <person name="Braich B."/>
            <person name="Kosarev P."/>
            <person name="Mahmoud A."/>
            <person name="Hajiyev E."/>
            <person name="Babayeva S."/>
            <person name="Izzatullayeva V."/>
            <person name="Mammadov A."/>
            <person name="Mammadov A."/>
            <person name="Sharifova S."/>
            <person name="Ojaghi J."/>
            <person name="Eynullazada K."/>
            <person name="Bayramov B."/>
            <person name="Abdulazimova A."/>
            <person name="Shahmuradov I."/>
        </authorList>
    </citation>
    <scope>NUCLEOTIDE SEQUENCE [LARGE SCALE GENOMIC DNA]</scope>
    <source>
        <strain evidence="3">cv. AG2017</strain>
        <tissue evidence="2">Leaf</tissue>
    </source>
</reference>
<comment type="caution">
    <text evidence="2">The sequence shown here is derived from an EMBL/GenBank/DDBJ whole genome shotgun (WGS) entry which is preliminary data.</text>
</comment>
<name>A0A2I0KSE0_PUNGR</name>
<accession>A0A2I0KSE0</accession>
<evidence type="ECO:0000313" key="3">
    <source>
        <dbReference type="Proteomes" id="UP000233551"/>
    </source>
</evidence>
<feature type="compositionally biased region" description="Basic and acidic residues" evidence="1">
    <location>
        <begin position="43"/>
        <end position="59"/>
    </location>
</feature>
<gene>
    <name evidence="2" type="ORF">CRG98_008207</name>
</gene>
<feature type="compositionally biased region" description="Basic and acidic residues" evidence="1">
    <location>
        <begin position="66"/>
        <end position="87"/>
    </location>
</feature>
<organism evidence="2 3">
    <name type="scientific">Punica granatum</name>
    <name type="common">Pomegranate</name>
    <dbReference type="NCBI Taxonomy" id="22663"/>
    <lineage>
        <taxon>Eukaryota</taxon>
        <taxon>Viridiplantae</taxon>
        <taxon>Streptophyta</taxon>
        <taxon>Embryophyta</taxon>
        <taxon>Tracheophyta</taxon>
        <taxon>Spermatophyta</taxon>
        <taxon>Magnoliopsida</taxon>
        <taxon>eudicotyledons</taxon>
        <taxon>Gunneridae</taxon>
        <taxon>Pentapetalae</taxon>
        <taxon>rosids</taxon>
        <taxon>malvids</taxon>
        <taxon>Myrtales</taxon>
        <taxon>Lythraceae</taxon>
        <taxon>Punica</taxon>
    </lineage>
</organism>
<feature type="region of interest" description="Disordered" evidence="1">
    <location>
        <begin position="123"/>
        <end position="152"/>
    </location>
</feature>
<keyword evidence="3" id="KW-1185">Reference proteome</keyword>
<dbReference type="Proteomes" id="UP000233551">
    <property type="component" value="Unassembled WGS sequence"/>
</dbReference>
<dbReference type="EMBL" id="PGOL01000379">
    <property type="protein sequence ID" value="PKI71398.1"/>
    <property type="molecule type" value="Genomic_DNA"/>
</dbReference>
<evidence type="ECO:0000256" key="1">
    <source>
        <dbReference type="SAM" id="MobiDB-lite"/>
    </source>
</evidence>
<sequence>MAQRIGGQVRPNRRRARRWKTRLHIIRESTSNETRRSCLTRGWPRDTRPPSLEDGREALEPEPAEEAAHGEDQQRIEKETENKELRVGGRGSGVADCHRFCGEKELSALEELSRAQAAMKNEGDNNSLFVNSTVEETKKKKPKKRRKGRGGEVGDVGVSLYAVTFDQI</sequence>
<feature type="compositionally biased region" description="Basic residues" evidence="1">
    <location>
        <begin position="139"/>
        <end position="148"/>
    </location>
</feature>
<feature type="compositionally biased region" description="Polar residues" evidence="1">
    <location>
        <begin position="124"/>
        <end position="134"/>
    </location>
</feature>
<dbReference type="AlphaFoldDB" id="A0A2I0KSE0"/>
<protein>
    <submittedName>
        <fullName evidence="2">Uncharacterized protein</fullName>
    </submittedName>
</protein>
<feature type="region of interest" description="Disordered" evidence="1">
    <location>
        <begin position="1"/>
        <end position="20"/>
    </location>
</feature>